<feature type="region of interest" description="Disordered" evidence="1">
    <location>
        <begin position="32"/>
        <end position="70"/>
    </location>
</feature>
<name>A0A5B7DWB5_PORTR</name>
<evidence type="ECO:0000313" key="3">
    <source>
        <dbReference type="Proteomes" id="UP000324222"/>
    </source>
</evidence>
<dbReference type="Proteomes" id="UP000324222">
    <property type="component" value="Unassembled WGS sequence"/>
</dbReference>
<reference evidence="2 3" key="1">
    <citation type="submission" date="2019-05" db="EMBL/GenBank/DDBJ databases">
        <title>Another draft genome of Portunus trituberculatus and its Hox gene families provides insights of decapod evolution.</title>
        <authorList>
            <person name="Jeong J.-H."/>
            <person name="Song I."/>
            <person name="Kim S."/>
            <person name="Choi T."/>
            <person name="Kim D."/>
            <person name="Ryu S."/>
            <person name="Kim W."/>
        </authorList>
    </citation>
    <scope>NUCLEOTIDE SEQUENCE [LARGE SCALE GENOMIC DNA]</scope>
    <source>
        <tissue evidence="2">Muscle</tissue>
    </source>
</reference>
<sequence>MRQKGLVSPLPPPQDLPAARGDISLMGRLRYSTHHSPPLAPFGTQENSEVLRKTTKVHESEEDQRKWVKE</sequence>
<comment type="caution">
    <text evidence="2">The sequence shown here is derived from an EMBL/GenBank/DDBJ whole genome shotgun (WGS) entry which is preliminary data.</text>
</comment>
<feature type="compositionally biased region" description="Basic and acidic residues" evidence="1">
    <location>
        <begin position="49"/>
        <end position="70"/>
    </location>
</feature>
<gene>
    <name evidence="2" type="ORF">E2C01_018509</name>
</gene>
<organism evidence="2 3">
    <name type="scientific">Portunus trituberculatus</name>
    <name type="common">Swimming crab</name>
    <name type="synonym">Neptunus trituberculatus</name>
    <dbReference type="NCBI Taxonomy" id="210409"/>
    <lineage>
        <taxon>Eukaryota</taxon>
        <taxon>Metazoa</taxon>
        <taxon>Ecdysozoa</taxon>
        <taxon>Arthropoda</taxon>
        <taxon>Crustacea</taxon>
        <taxon>Multicrustacea</taxon>
        <taxon>Malacostraca</taxon>
        <taxon>Eumalacostraca</taxon>
        <taxon>Eucarida</taxon>
        <taxon>Decapoda</taxon>
        <taxon>Pleocyemata</taxon>
        <taxon>Brachyura</taxon>
        <taxon>Eubrachyura</taxon>
        <taxon>Portunoidea</taxon>
        <taxon>Portunidae</taxon>
        <taxon>Portuninae</taxon>
        <taxon>Portunus</taxon>
    </lineage>
</organism>
<evidence type="ECO:0000256" key="1">
    <source>
        <dbReference type="SAM" id="MobiDB-lite"/>
    </source>
</evidence>
<dbReference type="OrthoDB" id="6117597at2759"/>
<proteinExistence type="predicted"/>
<accession>A0A5B7DWB5</accession>
<dbReference type="AlphaFoldDB" id="A0A5B7DWB5"/>
<evidence type="ECO:0000313" key="2">
    <source>
        <dbReference type="EMBL" id="MPC25397.1"/>
    </source>
</evidence>
<protein>
    <submittedName>
        <fullName evidence="2">Uncharacterized protein</fullName>
    </submittedName>
</protein>
<keyword evidence="3" id="KW-1185">Reference proteome</keyword>
<dbReference type="EMBL" id="VSRR010001455">
    <property type="protein sequence ID" value="MPC25397.1"/>
    <property type="molecule type" value="Genomic_DNA"/>
</dbReference>